<gene>
    <name evidence="3" type="ORF">DEO72_LG9g397</name>
</gene>
<dbReference type="InterPro" id="IPR001810">
    <property type="entry name" value="F-box_dom"/>
</dbReference>
<dbReference type="InterPro" id="IPR036047">
    <property type="entry name" value="F-box-like_dom_sf"/>
</dbReference>
<sequence>MSPPPWEALILVATYLDPKTLTIASCVSKSWFSSMSSDHIWKPVLTAHFPSLATLSSAVAYRRLFAMGHAAAARRRQRPPKPSLSLEDLVFAVSVSTSHGVVASGVRAGDKLRREVAGVFRFGVECDGGNVLKEGEEEVMRVTWSVVLKGWGGVFTMVEREGKVRLVGGGEGWFWEELPVPGCCSGAVASSLVGDLKVGMCEEKGGSGVRVEEVSVGILRVLDWRYVSVEDGLRYLQHFLLINNVT</sequence>
<dbReference type="GO" id="GO:0031146">
    <property type="term" value="P:SCF-dependent proteasomal ubiquitin-dependent protein catabolic process"/>
    <property type="evidence" value="ECO:0007669"/>
    <property type="project" value="UniProtKB-UniRule"/>
</dbReference>
<evidence type="ECO:0000313" key="3">
    <source>
        <dbReference type="EMBL" id="QCE05394.1"/>
    </source>
</evidence>
<dbReference type="GO" id="GO:0019005">
    <property type="term" value="C:SCF ubiquitin ligase complex"/>
    <property type="evidence" value="ECO:0007669"/>
    <property type="project" value="UniProtKB-UniRule"/>
</dbReference>
<dbReference type="Proteomes" id="UP000501690">
    <property type="component" value="Linkage Group LG9"/>
</dbReference>
<dbReference type="Pfam" id="PF12937">
    <property type="entry name" value="F-box-like"/>
    <property type="match status" value="1"/>
</dbReference>
<protein>
    <recommendedName>
        <fullName evidence="1">F-box protein</fullName>
    </recommendedName>
</protein>
<dbReference type="GO" id="GO:0009740">
    <property type="term" value="P:gibberellic acid mediated signaling pathway"/>
    <property type="evidence" value="ECO:0007669"/>
    <property type="project" value="TreeGrafter"/>
</dbReference>
<dbReference type="SUPFAM" id="SSF81383">
    <property type="entry name" value="F-box domain"/>
    <property type="match status" value="1"/>
</dbReference>
<comment type="function">
    <text evidence="1">Acts as a component of a SCF E3 ubiquitin ligase complexes.</text>
</comment>
<dbReference type="GO" id="GO:0005634">
    <property type="term" value="C:nucleus"/>
    <property type="evidence" value="ECO:0007669"/>
    <property type="project" value="UniProtKB-SubCell"/>
</dbReference>
<proteinExistence type="predicted"/>
<keyword evidence="1" id="KW-0833">Ubl conjugation pathway</keyword>
<feature type="domain" description="F-box" evidence="2">
    <location>
        <begin position="5"/>
        <end position="42"/>
    </location>
</feature>
<organism evidence="3 4">
    <name type="scientific">Vigna unguiculata</name>
    <name type="common">Cowpea</name>
    <dbReference type="NCBI Taxonomy" id="3917"/>
    <lineage>
        <taxon>Eukaryota</taxon>
        <taxon>Viridiplantae</taxon>
        <taxon>Streptophyta</taxon>
        <taxon>Embryophyta</taxon>
        <taxon>Tracheophyta</taxon>
        <taxon>Spermatophyta</taxon>
        <taxon>Magnoliopsida</taxon>
        <taxon>eudicotyledons</taxon>
        <taxon>Gunneridae</taxon>
        <taxon>Pentapetalae</taxon>
        <taxon>rosids</taxon>
        <taxon>fabids</taxon>
        <taxon>Fabales</taxon>
        <taxon>Fabaceae</taxon>
        <taxon>Papilionoideae</taxon>
        <taxon>50 kb inversion clade</taxon>
        <taxon>NPAAA clade</taxon>
        <taxon>indigoferoid/millettioid clade</taxon>
        <taxon>Phaseoleae</taxon>
        <taxon>Vigna</taxon>
    </lineage>
</organism>
<dbReference type="Gene3D" id="1.20.1280.50">
    <property type="match status" value="1"/>
</dbReference>
<dbReference type="PANTHER" id="PTHR12874:SF16">
    <property type="entry name" value="OS01G0800800 PROTEIN"/>
    <property type="match status" value="1"/>
</dbReference>
<dbReference type="GO" id="GO:0005737">
    <property type="term" value="C:cytoplasm"/>
    <property type="evidence" value="ECO:0007669"/>
    <property type="project" value="TreeGrafter"/>
</dbReference>
<comment type="subcellular location">
    <subcellularLocation>
        <location evidence="1">Nucleus</location>
    </subcellularLocation>
</comment>
<dbReference type="AlphaFoldDB" id="A0A4D6MXH4"/>
<dbReference type="EMBL" id="CP039353">
    <property type="protein sequence ID" value="QCE05394.1"/>
    <property type="molecule type" value="Genomic_DNA"/>
</dbReference>
<evidence type="ECO:0000313" key="4">
    <source>
        <dbReference type="Proteomes" id="UP000501690"/>
    </source>
</evidence>
<accession>A0A4D6MXH4</accession>
<name>A0A4D6MXH4_VIGUN</name>
<dbReference type="OrthoDB" id="1905685at2759"/>
<keyword evidence="1" id="KW-0539">Nucleus</keyword>
<comment type="pathway">
    <text evidence="1">Protein modification; protein ubiquitination.</text>
</comment>
<keyword evidence="4" id="KW-1185">Reference proteome</keyword>
<evidence type="ECO:0000256" key="1">
    <source>
        <dbReference type="RuleBase" id="RU369085"/>
    </source>
</evidence>
<reference evidence="3 4" key="1">
    <citation type="submission" date="2019-04" db="EMBL/GenBank/DDBJ databases">
        <title>An improved genome assembly and genetic linkage map for asparagus bean, Vigna unguiculata ssp. sesquipedialis.</title>
        <authorList>
            <person name="Xia Q."/>
            <person name="Zhang R."/>
            <person name="Dong Y."/>
        </authorList>
    </citation>
    <scope>NUCLEOTIDE SEQUENCE [LARGE SCALE GENOMIC DNA]</scope>
    <source>
        <tissue evidence="3">Leaf</tissue>
    </source>
</reference>
<comment type="subunit">
    <text evidence="1">Component of the SCF-type E3 ligase complex.</text>
</comment>
<dbReference type="PANTHER" id="PTHR12874">
    <property type="entry name" value="F-BOX ONLY PROTEIN 48-RELATED"/>
    <property type="match status" value="1"/>
</dbReference>
<evidence type="ECO:0000259" key="2">
    <source>
        <dbReference type="Pfam" id="PF12937"/>
    </source>
</evidence>
<dbReference type="GO" id="GO:0016567">
    <property type="term" value="P:protein ubiquitination"/>
    <property type="evidence" value="ECO:0007669"/>
    <property type="project" value="UniProtKB-UniRule"/>
</dbReference>
<dbReference type="Gramene" id="Vigun07g037400.1.v1.2">
    <property type="protein sequence ID" value="Vigun07g037400.1.v1.2.CDS.1"/>
    <property type="gene ID" value="Vigun07g037400.v1.2"/>
</dbReference>